<protein>
    <submittedName>
        <fullName evidence="3">Uncharacterized protein</fullName>
    </submittedName>
</protein>
<evidence type="ECO:0000256" key="1">
    <source>
        <dbReference type="SAM" id="MobiDB-lite"/>
    </source>
</evidence>
<feature type="signal peptide" evidence="2">
    <location>
        <begin position="1"/>
        <end position="21"/>
    </location>
</feature>
<name>A0A5C7GU71_9ROSI</name>
<evidence type="ECO:0000256" key="2">
    <source>
        <dbReference type="SAM" id="SignalP"/>
    </source>
</evidence>
<dbReference type="OrthoDB" id="10478317at2759"/>
<dbReference type="Proteomes" id="UP000323000">
    <property type="component" value="Chromosome 13"/>
</dbReference>
<dbReference type="AlphaFoldDB" id="A0A5C7GU71"/>
<reference evidence="4" key="1">
    <citation type="journal article" date="2019" name="Gigascience">
        <title>De novo genome assembly of the endangered Acer yangbiense, a plant species with extremely small populations endemic to Yunnan Province, China.</title>
        <authorList>
            <person name="Yang J."/>
            <person name="Wariss H.M."/>
            <person name="Tao L."/>
            <person name="Zhang R."/>
            <person name="Yun Q."/>
            <person name="Hollingsworth P."/>
            <person name="Dao Z."/>
            <person name="Luo G."/>
            <person name="Guo H."/>
            <person name="Ma Y."/>
            <person name="Sun W."/>
        </authorList>
    </citation>
    <scope>NUCLEOTIDE SEQUENCE [LARGE SCALE GENOMIC DNA]</scope>
    <source>
        <strain evidence="4">cv. Malutang</strain>
    </source>
</reference>
<keyword evidence="4" id="KW-1185">Reference proteome</keyword>
<proteinExistence type="predicted"/>
<sequence length="76" mass="8678">MWPHIFLRVVAALILFQVTISFCNTALEVASHNLKESPNMEHIYRSYIPKSLSSEKPDEDQFDDALSHVSRTESSV</sequence>
<accession>A0A5C7GU71</accession>
<feature type="region of interest" description="Disordered" evidence="1">
    <location>
        <begin position="53"/>
        <end position="76"/>
    </location>
</feature>
<evidence type="ECO:0000313" key="3">
    <source>
        <dbReference type="EMBL" id="TXG48019.1"/>
    </source>
</evidence>
<feature type="chain" id="PRO_5022967901" evidence="2">
    <location>
        <begin position="22"/>
        <end position="76"/>
    </location>
</feature>
<organism evidence="3 4">
    <name type="scientific">Acer yangbiense</name>
    <dbReference type="NCBI Taxonomy" id="1000413"/>
    <lineage>
        <taxon>Eukaryota</taxon>
        <taxon>Viridiplantae</taxon>
        <taxon>Streptophyta</taxon>
        <taxon>Embryophyta</taxon>
        <taxon>Tracheophyta</taxon>
        <taxon>Spermatophyta</taxon>
        <taxon>Magnoliopsida</taxon>
        <taxon>eudicotyledons</taxon>
        <taxon>Gunneridae</taxon>
        <taxon>Pentapetalae</taxon>
        <taxon>rosids</taxon>
        <taxon>malvids</taxon>
        <taxon>Sapindales</taxon>
        <taxon>Sapindaceae</taxon>
        <taxon>Hippocastanoideae</taxon>
        <taxon>Acereae</taxon>
        <taxon>Acer</taxon>
    </lineage>
</organism>
<evidence type="ECO:0000313" key="4">
    <source>
        <dbReference type="Proteomes" id="UP000323000"/>
    </source>
</evidence>
<gene>
    <name evidence="3" type="ORF">EZV62_027313</name>
</gene>
<dbReference type="EMBL" id="VAHF01000013">
    <property type="protein sequence ID" value="TXG48019.1"/>
    <property type="molecule type" value="Genomic_DNA"/>
</dbReference>
<comment type="caution">
    <text evidence="3">The sequence shown here is derived from an EMBL/GenBank/DDBJ whole genome shotgun (WGS) entry which is preliminary data.</text>
</comment>
<keyword evidence="2" id="KW-0732">Signal</keyword>